<dbReference type="Proteomes" id="UP000578352">
    <property type="component" value="Unassembled WGS sequence"/>
</dbReference>
<dbReference type="GO" id="GO:0016747">
    <property type="term" value="F:acyltransferase activity, transferring groups other than amino-acyl groups"/>
    <property type="evidence" value="ECO:0007669"/>
    <property type="project" value="InterPro"/>
</dbReference>
<sequence length="188" mass="20892">MAIEVLPATGRWDDFATFMVPRKAGAGGCVCMSYRDARLSMPERVDYMHRECSAEPGPGVLVYADGEVAGWCSVAPKSTYRRLMNSRTIPHLDEERDPWSIVCFVVRGGFRKRGLMHDLLDGAVEHARTSGAALVEGYPVETRGERVDVISGYVGTVELFEKHGFARVQETDAHSGGAVRWVMRRELD</sequence>
<dbReference type="AlphaFoldDB" id="A0A853CT48"/>
<keyword evidence="2" id="KW-0808">Transferase</keyword>
<dbReference type="Gene3D" id="3.40.630.30">
    <property type="match status" value="1"/>
</dbReference>
<dbReference type="Pfam" id="PF00583">
    <property type="entry name" value="Acetyltransf_1"/>
    <property type="match status" value="1"/>
</dbReference>
<gene>
    <name evidence="2" type="ORF">HNR13_001825</name>
</gene>
<dbReference type="InterPro" id="IPR000182">
    <property type="entry name" value="GNAT_dom"/>
</dbReference>
<dbReference type="EMBL" id="JACCFL010000001">
    <property type="protein sequence ID" value="NYJ23538.1"/>
    <property type="molecule type" value="Genomic_DNA"/>
</dbReference>
<reference evidence="2 3" key="1">
    <citation type="submission" date="2020-07" db="EMBL/GenBank/DDBJ databases">
        <title>Sequencing the genomes of 1000 actinobacteria strains.</title>
        <authorList>
            <person name="Klenk H.-P."/>
        </authorList>
    </citation>
    <scope>NUCLEOTIDE SEQUENCE [LARGE SCALE GENOMIC DNA]</scope>
    <source>
        <strain evidence="2 3">DSM 15165</strain>
    </source>
</reference>
<protein>
    <submittedName>
        <fullName evidence="2">GNAT superfamily N-acetyltransferase</fullName>
    </submittedName>
</protein>
<dbReference type="PROSITE" id="PS51186">
    <property type="entry name" value="GNAT"/>
    <property type="match status" value="1"/>
</dbReference>
<feature type="domain" description="N-acetyltransferase" evidence="1">
    <location>
        <begin position="3"/>
        <end position="188"/>
    </location>
</feature>
<organism evidence="2 3">
    <name type="scientific">Leifsonia shinshuensis</name>
    <dbReference type="NCBI Taxonomy" id="150026"/>
    <lineage>
        <taxon>Bacteria</taxon>
        <taxon>Bacillati</taxon>
        <taxon>Actinomycetota</taxon>
        <taxon>Actinomycetes</taxon>
        <taxon>Micrococcales</taxon>
        <taxon>Microbacteriaceae</taxon>
        <taxon>Leifsonia</taxon>
    </lineage>
</organism>
<dbReference type="SUPFAM" id="SSF55729">
    <property type="entry name" value="Acyl-CoA N-acyltransferases (Nat)"/>
    <property type="match status" value="1"/>
</dbReference>
<comment type="caution">
    <text evidence="2">The sequence shown here is derived from an EMBL/GenBank/DDBJ whole genome shotgun (WGS) entry which is preliminary data.</text>
</comment>
<name>A0A853CT48_9MICO</name>
<dbReference type="InterPro" id="IPR016181">
    <property type="entry name" value="Acyl_CoA_acyltransferase"/>
</dbReference>
<proteinExistence type="predicted"/>
<evidence type="ECO:0000313" key="3">
    <source>
        <dbReference type="Proteomes" id="UP000578352"/>
    </source>
</evidence>
<dbReference type="RefSeq" id="WP_179605450.1">
    <property type="nucleotide sequence ID" value="NZ_BAABEH010000001.1"/>
</dbReference>
<evidence type="ECO:0000259" key="1">
    <source>
        <dbReference type="PROSITE" id="PS51186"/>
    </source>
</evidence>
<evidence type="ECO:0000313" key="2">
    <source>
        <dbReference type="EMBL" id="NYJ23538.1"/>
    </source>
</evidence>
<accession>A0A853CT48</accession>